<dbReference type="STRING" id="84022.CACET_c14800"/>
<dbReference type="EMBL" id="CP009687">
    <property type="protein sequence ID" value="AKL94940.1"/>
    <property type="molecule type" value="Genomic_DNA"/>
</dbReference>
<keyword evidence="8" id="KW-0472">Membrane</keyword>
<evidence type="ECO:0000256" key="2">
    <source>
        <dbReference type="ARBA" id="ARBA00022448"/>
    </source>
</evidence>
<keyword evidence="5" id="KW-0812">Transmembrane</keyword>
<dbReference type="KEGG" id="cace:CACET_c14800"/>
<keyword evidence="10" id="KW-1185">Reference proteome</keyword>
<dbReference type="GO" id="GO:0016020">
    <property type="term" value="C:membrane"/>
    <property type="evidence" value="ECO:0007669"/>
    <property type="project" value="InterPro"/>
</dbReference>
<dbReference type="PATRIC" id="fig|84022.5.peg.2941"/>
<keyword evidence="3" id="KW-1003">Cell membrane</keyword>
<gene>
    <name evidence="9" type="primary">kdgT1</name>
    <name evidence="9" type="ORF">CACET_c14800</name>
</gene>
<reference evidence="9 10" key="1">
    <citation type="submission" date="2014-10" db="EMBL/GenBank/DDBJ databases">
        <title>Genome sequence of Clostridium aceticum DSM 1496.</title>
        <authorList>
            <person name="Poehlein A."/>
            <person name="Schiel-Bengelsdorf B."/>
            <person name="Gottschalk G."/>
            <person name="Duerre P."/>
            <person name="Daniel R."/>
        </authorList>
    </citation>
    <scope>NUCLEOTIDE SEQUENCE [LARGE SCALE GENOMIC DNA]</scope>
    <source>
        <strain evidence="9 10">DSM 1496</strain>
    </source>
</reference>
<name>A0A0D8IC33_9CLOT</name>
<keyword evidence="2" id="KW-0813">Transport</keyword>
<keyword evidence="4" id="KW-0762">Sugar transport</keyword>
<evidence type="ECO:0000256" key="5">
    <source>
        <dbReference type="ARBA" id="ARBA00022692"/>
    </source>
</evidence>
<dbReference type="GO" id="GO:0015649">
    <property type="term" value="F:2-keto-3-deoxygluconate:proton symporter activity"/>
    <property type="evidence" value="ECO:0007669"/>
    <property type="project" value="InterPro"/>
</dbReference>
<sequence>MIMKFLKKVPAGMMIVPMLIASLINTFVPQIVQIGSFTTAVFTSAGAATAIGIQLFCLGTTLQFKEMPKVFKRGGILLLSKFIIGATIGIAIGKIFGMAGILGLTTLSIISAVTNSNGSVYLSLMNTYGDETDCAAMALLALNDGPFFTLVALGASGLANIPLISLLAAVVPIIVGMILGNIDKDLKDFLAPAGTILIPFVGFALGAGINITNIVKGGPQGILLGVICTFVGGIFILACDRFIGGRPGYAAWAVSTTAGNAVAVPAAVALIDPAWQPYVATATTQVAAATVMTAILVPFITDWWARKYGCPKIPLGDQKSAT</sequence>
<evidence type="ECO:0000313" key="10">
    <source>
        <dbReference type="Proteomes" id="UP000035704"/>
    </source>
</evidence>
<proteinExistence type="inferred from homology"/>
<dbReference type="Pfam" id="PF03812">
    <property type="entry name" value="KdgT"/>
    <property type="match status" value="1"/>
</dbReference>
<protein>
    <submittedName>
        <fullName evidence="9">2-keto-3-deoxygluconate permease KdgT</fullName>
    </submittedName>
</protein>
<dbReference type="Proteomes" id="UP000035704">
    <property type="component" value="Chromosome"/>
</dbReference>
<dbReference type="AlphaFoldDB" id="A0A0D8IC33"/>
<evidence type="ECO:0000256" key="4">
    <source>
        <dbReference type="ARBA" id="ARBA00022597"/>
    </source>
</evidence>
<dbReference type="RefSeq" id="WP_044823706.1">
    <property type="nucleotide sequence ID" value="NZ_CP009687.1"/>
</dbReference>
<evidence type="ECO:0000313" key="9">
    <source>
        <dbReference type="EMBL" id="AKL94940.1"/>
    </source>
</evidence>
<dbReference type="OrthoDB" id="2833at2"/>
<evidence type="ECO:0000256" key="3">
    <source>
        <dbReference type="ARBA" id="ARBA00022475"/>
    </source>
</evidence>
<keyword evidence="6" id="KW-0769">Symport</keyword>
<evidence type="ECO:0000256" key="7">
    <source>
        <dbReference type="ARBA" id="ARBA00022989"/>
    </source>
</evidence>
<comment type="similarity">
    <text evidence="1">Belongs to the KdgT transporter family.</text>
</comment>
<evidence type="ECO:0000256" key="1">
    <source>
        <dbReference type="ARBA" id="ARBA00006430"/>
    </source>
</evidence>
<organism evidence="9 10">
    <name type="scientific">Clostridium aceticum</name>
    <dbReference type="NCBI Taxonomy" id="84022"/>
    <lineage>
        <taxon>Bacteria</taxon>
        <taxon>Bacillati</taxon>
        <taxon>Bacillota</taxon>
        <taxon>Clostridia</taxon>
        <taxon>Eubacteriales</taxon>
        <taxon>Clostridiaceae</taxon>
        <taxon>Clostridium</taxon>
    </lineage>
</organism>
<evidence type="ECO:0000256" key="8">
    <source>
        <dbReference type="ARBA" id="ARBA00023136"/>
    </source>
</evidence>
<accession>A0A0D8IC33</accession>
<dbReference type="InterPro" id="IPR004684">
    <property type="entry name" value="2keto-3dGluconate_permease"/>
</dbReference>
<keyword evidence="7" id="KW-1133">Transmembrane helix</keyword>
<evidence type="ECO:0000256" key="6">
    <source>
        <dbReference type="ARBA" id="ARBA00022847"/>
    </source>
</evidence>